<keyword evidence="2" id="KW-0012">Acyltransferase</keyword>
<dbReference type="AlphaFoldDB" id="A0A414CLP3"/>
<dbReference type="Pfam" id="PF00583">
    <property type="entry name" value="Acetyltransf_1"/>
    <property type="match status" value="1"/>
</dbReference>
<sequence length="145" mass="16503">MIRSVQVKDAGQIRDLCHQALGYDSTLEKVAAQIDKFSQPDLGHFCFVYEEDQTGHILGYVESEVYESLYSDAGLNILGLAVFPSAQGRGIGRQLMERVEDLAKSKHYAFIRLNSASHRKEAHVFYERIGYEGNKTQKRFLKIMN</sequence>
<dbReference type="EMBL" id="QSIO01000001">
    <property type="protein sequence ID" value="RHC95842.1"/>
    <property type="molecule type" value="Genomic_DNA"/>
</dbReference>
<dbReference type="InterPro" id="IPR016181">
    <property type="entry name" value="Acyl_CoA_acyltransferase"/>
</dbReference>
<evidence type="ECO:0000259" key="3">
    <source>
        <dbReference type="PROSITE" id="PS51186"/>
    </source>
</evidence>
<dbReference type="RefSeq" id="WP_118095209.1">
    <property type="nucleotide sequence ID" value="NZ_CABJDC010000004.1"/>
</dbReference>
<dbReference type="PANTHER" id="PTHR43420">
    <property type="entry name" value="ACETYLTRANSFERASE"/>
    <property type="match status" value="1"/>
</dbReference>
<dbReference type="GO" id="GO:0016747">
    <property type="term" value="F:acyltransferase activity, transferring groups other than amino-acyl groups"/>
    <property type="evidence" value="ECO:0007669"/>
    <property type="project" value="InterPro"/>
</dbReference>
<comment type="caution">
    <text evidence="4">The sequence shown here is derived from an EMBL/GenBank/DDBJ whole genome shotgun (WGS) entry which is preliminary data.</text>
</comment>
<dbReference type="Proteomes" id="UP000285773">
    <property type="component" value="Unassembled WGS sequence"/>
</dbReference>
<dbReference type="InterPro" id="IPR050680">
    <property type="entry name" value="YpeA/RimI_acetyltransf"/>
</dbReference>
<gene>
    <name evidence="4" type="ORF">DW820_01550</name>
    <name evidence="5" type="ORF">DWZ19_07165</name>
</gene>
<evidence type="ECO:0000313" key="4">
    <source>
        <dbReference type="EMBL" id="RHC95842.1"/>
    </source>
</evidence>
<evidence type="ECO:0000313" key="5">
    <source>
        <dbReference type="EMBL" id="RHN25341.1"/>
    </source>
</evidence>
<dbReference type="SUPFAM" id="SSF55729">
    <property type="entry name" value="Acyl-CoA N-acyltransferases (Nat)"/>
    <property type="match status" value="1"/>
</dbReference>
<name>A0A414CLP3_STRPA</name>
<dbReference type="InterPro" id="IPR000182">
    <property type="entry name" value="GNAT_dom"/>
</dbReference>
<dbReference type="PROSITE" id="PS51186">
    <property type="entry name" value="GNAT"/>
    <property type="match status" value="1"/>
</dbReference>
<accession>A0A414CLP3</accession>
<protein>
    <submittedName>
        <fullName evidence="4">GNAT family N-acetyltransferase</fullName>
    </submittedName>
</protein>
<reference evidence="6 7" key="1">
    <citation type="submission" date="2018-08" db="EMBL/GenBank/DDBJ databases">
        <title>A genome reference for cultivated species of the human gut microbiota.</title>
        <authorList>
            <person name="Zou Y."/>
            <person name="Xue W."/>
            <person name="Luo G."/>
        </authorList>
    </citation>
    <scope>NUCLEOTIDE SEQUENCE [LARGE SCALE GENOMIC DNA]</scope>
    <source>
        <strain evidence="5 6">AF30-12BH</strain>
        <strain evidence="4 7">AM33-3BH</strain>
    </source>
</reference>
<feature type="domain" description="N-acetyltransferase" evidence="3">
    <location>
        <begin position="1"/>
        <end position="145"/>
    </location>
</feature>
<evidence type="ECO:0000313" key="7">
    <source>
        <dbReference type="Proteomes" id="UP000285773"/>
    </source>
</evidence>
<dbReference type="Proteomes" id="UP000285725">
    <property type="component" value="Unassembled WGS sequence"/>
</dbReference>
<keyword evidence="1 4" id="KW-0808">Transferase</keyword>
<dbReference type="EMBL" id="QRQU01000004">
    <property type="protein sequence ID" value="RHN25341.1"/>
    <property type="molecule type" value="Genomic_DNA"/>
</dbReference>
<evidence type="ECO:0000256" key="2">
    <source>
        <dbReference type="ARBA" id="ARBA00023315"/>
    </source>
</evidence>
<proteinExistence type="predicted"/>
<organism evidence="4 7">
    <name type="scientific">Streptococcus parasanguinis</name>
    <dbReference type="NCBI Taxonomy" id="1318"/>
    <lineage>
        <taxon>Bacteria</taxon>
        <taxon>Bacillati</taxon>
        <taxon>Bacillota</taxon>
        <taxon>Bacilli</taxon>
        <taxon>Lactobacillales</taxon>
        <taxon>Streptococcaceae</taxon>
        <taxon>Streptococcus</taxon>
    </lineage>
</organism>
<dbReference type="Gene3D" id="3.40.630.30">
    <property type="match status" value="1"/>
</dbReference>
<dbReference type="PANTHER" id="PTHR43420:SF52">
    <property type="entry name" value="N-ACETYLTRANSFERASE YODP"/>
    <property type="match status" value="1"/>
</dbReference>
<dbReference type="CDD" id="cd04301">
    <property type="entry name" value="NAT_SF"/>
    <property type="match status" value="1"/>
</dbReference>
<evidence type="ECO:0000256" key="1">
    <source>
        <dbReference type="ARBA" id="ARBA00022679"/>
    </source>
</evidence>
<evidence type="ECO:0000313" key="6">
    <source>
        <dbReference type="Proteomes" id="UP000285725"/>
    </source>
</evidence>